<evidence type="ECO:0000313" key="2">
    <source>
        <dbReference type="Proteomes" id="UP000250043"/>
    </source>
</evidence>
<dbReference type="SUPFAM" id="SSF52047">
    <property type="entry name" value="RNI-like"/>
    <property type="match status" value="1"/>
</dbReference>
<keyword evidence="2" id="KW-1185">Reference proteome</keyword>
<dbReference type="InterPro" id="IPR036047">
    <property type="entry name" value="F-box-like_dom_sf"/>
</dbReference>
<dbReference type="AlphaFoldDB" id="A0A8E2AQQ8"/>
<organism evidence="1 2">
    <name type="scientific">Obba rivulosa</name>
    <dbReference type="NCBI Taxonomy" id="1052685"/>
    <lineage>
        <taxon>Eukaryota</taxon>
        <taxon>Fungi</taxon>
        <taxon>Dikarya</taxon>
        <taxon>Basidiomycota</taxon>
        <taxon>Agaricomycotina</taxon>
        <taxon>Agaricomycetes</taxon>
        <taxon>Polyporales</taxon>
        <taxon>Gelatoporiaceae</taxon>
        <taxon>Obba</taxon>
    </lineage>
</organism>
<dbReference type="CDD" id="cd09917">
    <property type="entry name" value="F-box_SF"/>
    <property type="match status" value="1"/>
</dbReference>
<name>A0A8E2AQQ8_9APHY</name>
<dbReference type="InterPro" id="IPR032675">
    <property type="entry name" value="LRR_dom_sf"/>
</dbReference>
<dbReference type="EMBL" id="KV722537">
    <property type="protein sequence ID" value="OCH86234.1"/>
    <property type="molecule type" value="Genomic_DNA"/>
</dbReference>
<evidence type="ECO:0008006" key="3">
    <source>
        <dbReference type="Google" id="ProtNLM"/>
    </source>
</evidence>
<dbReference type="Gene3D" id="3.80.10.10">
    <property type="entry name" value="Ribonuclease Inhibitor"/>
    <property type="match status" value="1"/>
</dbReference>
<sequence>MSDNTVLDYDIVLYILSHLRNDYPSLHSCALVNHVFYNAAAKLLYRQVVYSPAPSRVLDLRRREEFIGGIYASSRLPHHAGHVLKLEIGGYLSTRPLHMTRLATNILDGVRAYHNLHTIVFAPKQYDENLFTDIIPLLHSCASLQDLTVGPACTNALCTPALVQIENLERLAIQSPTRAILQRLPEWLGRLSSTLRVFHLQDNCGSVTPGVLRSLAPALQRIRAFGLGLSYSLTDNDVFAFLNQLPRLSALELRYYLQFRPPTVRLRLPALRSLAVAHTPVPTREDVAYLVKWLRRILKTAPIEVLRLRCEDAGPGPSVSFDGLLAHLASTHAETLRVLRMDEAFVGRRAFEEMCERCERLEEVAVAVSAREMDALPDVVSNLGRLTVVRIALRNARRGRGRVDEDGVRALFQRATSLRQVTVDGATWEVGKVLVFFFPSSLHIVGQVGNHIGEGGAIRR</sequence>
<gene>
    <name evidence="1" type="ORF">OBBRIDRAFT_855495</name>
</gene>
<dbReference type="OrthoDB" id="3264508at2759"/>
<dbReference type="SUPFAM" id="SSF81383">
    <property type="entry name" value="F-box domain"/>
    <property type="match status" value="1"/>
</dbReference>
<accession>A0A8E2AQQ8</accession>
<protein>
    <recommendedName>
        <fullName evidence="3">F-box domain-containing protein</fullName>
    </recommendedName>
</protein>
<evidence type="ECO:0000313" key="1">
    <source>
        <dbReference type="EMBL" id="OCH86234.1"/>
    </source>
</evidence>
<dbReference type="Proteomes" id="UP000250043">
    <property type="component" value="Unassembled WGS sequence"/>
</dbReference>
<reference evidence="1 2" key="1">
    <citation type="submission" date="2016-07" db="EMBL/GenBank/DDBJ databases">
        <title>Draft genome of the white-rot fungus Obba rivulosa 3A-2.</title>
        <authorList>
            <consortium name="DOE Joint Genome Institute"/>
            <person name="Miettinen O."/>
            <person name="Riley R."/>
            <person name="Acob R."/>
            <person name="Barry K."/>
            <person name="Cullen D."/>
            <person name="De Vries R."/>
            <person name="Hainaut M."/>
            <person name="Hatakka A."/>
            <person name="Henrissat B."/>
            <person name="Hilden K."/>
            <person name="Kuo R."/>
            <person name="Labutti K."/>
            <person name="Lipzen A."/>
            <person name="Makela M.R."/>
            <person name="Sandor L."/>
            <person name="Spatafora J.W."/>
            <person name="Grigoriev I.V."/>
            <person name="Hibbett D.S."/>
        </authorList>
    </citation>
    <scope>NUCLEOTIDE SEQUENCE [LARGE SCALE GENOMIC DNA]</scope>
    <source>
        <strain evidence="1 2">3A-2</strain>
    </source>
</reference>
<proteinExistence type="predicted"/>